<protein>
    <submittedName>
        <fullName evidence="2 4">Uncharacterized protein</fullName>
    </submittedName>
</protein>
<dbReference type="WBParaSite" id="SRAE_X000205400.1">
    <property type="protein sequence ID" value="SRAE_X000205400.1"/>
    <property type="gene ID" value="WBGene00267632"/>
</dbReference>
<evidence type="ECO:0000256" key="1">
    <source>
        <dbReference type="SAM" id="Coils"/>
    </source>
</evidence>
<dbReference type="Gene3D" id="1.20.5.170">
    <property type="match status" value="1"/>
</dbReference>
<keyword evidence="1" id="KW-0175">Coiled coil</keyword>
<reference evidence="2" key="2">
    <citation type="submission" date="2014-09" db="EMBL/GenBank/DDBJ databases">
        <authorList>
            <person name="Aslett A.Martin."/>
        </authorList>
    </citation>
    <scope>NUCLEOTIDE SEQUENCE</scope>
    <source>
        <strain evidence="2">ED321 Heterogonic</strain>
    </source>
</reference>
<name>A0A090KSE1_STRRB</name>
<dbReference type="InterPro" id="IPR019357">
    <property type="entry name" value="SCOC"/>
</dbReference>
<reference evidence="4" key="3">
    <citation type="submission" date="2020-12" db="UniProtKB">
        <authorList>
            <consortium name="WormBaseParasite"/>
        </authorList>
    </citation>
    <scope>IDENTIFICATION</scope>
</reference>
<dbReference type="EMBL" id="LN609398">
    <property type="protein sequence ID" value="CEF60316.1"/>
    <property type="molecule type" value="Genomic_DNA"/>
</dbReference>
<evidence type="ECO:0000313" key="4">
    <source>
        <dbReference type="WBParaSite" id="SRAE_X000205400.1"/>
    </source>
</evidence>
<reference evidence="3" key="1">
    <citation type="submission" date="2014-09" db="EMBL/GenBank/DDBJ databases">
        <authorList>
            <person name="Martin A.A."/>
        </authorList>
    </citation>
    <scope>NUCLEOTIDE SEQUENCE</scope>
    <source>
        <strain evidence="3">ED321</strain>
    </source>
</reference>
<accession>A0A090KSE1</accession>
<dbReference type="RefSeq" id="XP_024499525.1">
    <property type="nucleotide sequence ID" value="XM_024643451.1"/>
</dbReference>
<evidence type="ECO:0000313" key="2">
    <source>
        <dbReference type="EMBL" id="CEF60316.1"/>
    </source>
</evidence>
<organism evidence="2">
    <name type="scientific">Strongyloides ratti</name>
    <name type="common">Parasitic roundworm</name>
    <dbReference type="NCBI Taxonomy" id="34506"/>
    <lineage>
        <taxon>Eukaryota</taxon>
        <taxon>Metazoa</taxon>
        <taxon>Ecdysozoa</taxon>
        <taxon>Nematoda</taxon>
        <taxon>Chromadorea</taxon>
        <taxon>Rhabditida</taxon>
        <taxon>Tylenchina</taxon>
        <taxon>Panagrolaimomorpha</taxon>
        <taxon>Strongyloidoidea</taxon>
        <taxon>Strongyloididae</taxon>
        <taxon>Strongyloides</taxon>
    </lineage>
</organism>
<proteinExistence type="predicted"/>
<dbReference type="GeneID" id="36385126"/>
<dbReference type="AlphaFoldDB" id="A0A090KSE1"/>
<sequence>MLEQIEDFRNDFNKLVECIEKLRERADRLREENKELKKYISNLKNENFLYEEMLIENKMLREKISILQQSKEN</sequence>
<evidence type="ECO:0000313" key="5">
    <source>
        <dbReference type="WormBase" id="SRAE_X000205400"/>
    </source>
</evidence>
<dbReference type="Proteomes" id="UP000035682">
    <property type="component" value="Unplaced"/>
</dbReference>
<feature type="coiled-coil region" evidence="1">
    <location>
        <begin position="5"/>
        <end position="70"/>
    </location>
</feature>
<dbReference type="WormBase" id="SRAE_X000205400">
    <property type="protein sequence ID" value="SRP09539"/>
    <property type="gene ID" value="WBGene00267632"/>
</dbReference>
<evidence type="ECO:0000313" key="3">
    <source>
        <dbReference type="Proteomes" id="UP000035682"/>
    </source>
</evidence>
<dbReference type="CTD" id="36385126"/>
<keyword evidence="3" id="KW-1185">Reference proteome</keyword>
<gene>
    <name evidence="2 4 5" type="ORF">SRAE_X000205400</name>
</gene>
<dbReference type="Pfam" id="PF10224">
    <property type="entry name" value="DUF2205"/>
    <property type="match status" value="1"/>
</dbReference>